<dbReference type="Gene3D" id="2.60.120.480">
    <property type="entry name" value="Ureidoglycolate hydrolase"/>
    <property type="match status" value="1"/>
</dbReference>
<evidence type="ECO:0000313" key="5">
    <source>
        <dbReference type="EMBL" id="TSH95069.1"/>
    </source>
</evidence>
<dbReference type="GO" id="GO:0050385">
    <property type="term" value="F:ureidoglycolate lyase activity"/>
    <property type="evidence" value="ECO:0007669"/>
    <property type="project" value="UniProtKB-EC"/>
</dbReference>
<dbReference type="Pfam" id="PF04115">
    <property type="entry name" value="Ureidogly_lyase"/>
    <property type="match status" value="1"/>
</dbReference>
<dbReference type="CDD" id="cd20298">
    <property type="entry name" value="cupin_UAH"/>
    <property type="match status" value="1"/>
</dbReference>
<protein>
    <submittedName>
        <fullName evidence="5">Ureidoglycolate lyase</fullName>
    </submittedName>
</protein>
<dbReference type="RefSeq" id="WP_143948381.1">
    <property type="nucleotide sequence ID" value="NZ_BAABMB010000007.1"/>
</dbReference>
<dbReference type="GO" id="GO:0006144">
    <property type="term" value="P:purine nucleobase metabolic process"/>
    <property type="evidence" value="ECO:0007669"/>
    <property type="project" value="UniProtKB-KW"/>
</dbReference>
<dbReference type="InterPro" id="IPR007247">
    <property type="entry name" value="Ureidogly_lyase"/>
</dbReference>
<evidence type="ECO:0000313" key="6">
    <source>
        <dbReference type="Proteomes" id="UP000318405"/>
    </source>
</evidence>
<sequence length="169" mass="18787">MIELLHPEPLTADAFLPFGEVIETEGRPFHYINQQQVQRYDDLAEVDVLAQDGRAGISLAHAQPYCLPLRVQVLERHPLSSQAFIPLAGARFVVVVAPVGERVEGHALRAFVTNGQQGVNYRRGVWHHVLLAVDQPATFVMIDRLGAGPNCDRIELAPAAQRLLAWREV</sequence>
<dbReference type="SUPFAM" id="SSF51182">
    <property type="entry name" value="RmlC-like cupins"/>
    <property type="match status" value="1"/>
</dbReference>
<dbReference type="InterPro" id="IPR047233">
    <property type="entry name" value="UAH_cupin"/>
</dbReference>
<gene>
    <name evidence="5" type="ORF">FOZ76_11425</name>
</gene>
<comment type="catalytic activity">
    <reaction evidence="4">
        <text>(S)-ureidoglycolate = urea + glyoxylate</text>
        <dbReference type="Rhea" id="RHEA:11304"/>
        <dbReference type="ChEBI" id="CHEBI:16199"/>
        <dbReference type="ChEBI" id="CHEBI:36655"/>
        <dbReference type="ChEBI" id="CHEBI:57296"/>
        <dbReference type="EC" id="4.3.2.3"/>
    </reaction>
</comment>
<comment type="caution">
    <text evidence="5">The sequence shown here is derived from an EMBL/GenBank/DDBJ whole genome shotgun (WGS) entry which is preliminary data.</text>
</comment>
<evidence type="ECO:0000256" key="1">
    <source>
        <dbReference type="ARBA" id="ARBA00011738"/>
    </source>
</evidence>
<dbReference type="GO" id="GO:0004848">
    <property type="term" value="F:ureidoglycolate hydrolase activity"/>
    <property type="evidence" value="ECO:0007669"/>
    <property type="project" value="InterPro"/>
</dbReference>
<dbReference type="NCBIfam" id="NF009932">
    <property type="entry name" value="PRK13395.1"/>
    <property type="match status" value="1"/>
</dbReference>
<proteinExistence type="predicted"/>
<dbReference type="GO" id="GO:0000256">
    <property type="term" value="P:allantoin catabolic process"/>
    <property type="evidence" value="ECO:0007669"/>
    <property type="project" value="InterPro"/>
</dbReference>
<dbReference type="InterPro" id="IPR024060">
    <property type="entry name" value="Ureidoglycolate_lyase_dom_sf"/>
</dbReference>
<comment type="subunit">
    <text evidence="1">Homodimer.</text>
</comment>
<keyword evidence="6" id="KW-1185">Reference proteome</keyword>
<dbReference type="OrthoDB" id="9804602at2"/>
<dbReference type="EMBL" id="VLTJ01000022">
    <property type="protein sequence ID" value="TSH95069.1"/>
    <property type="molecule type" value="Genomic_DNA"/>
</dbReference>
<keyword evidence="3 5" id="KW-0456">Lyase</keyword>
<dbReference type="Proteomes" id="UP000318405">
    <property type="component" value="Unassembled WGS sequence"/>
</dbReference>
<dbReference type="InterPro" id="IPR011051">
    <property type="entry name" value="RmlC_Cupin_sf"/>
</dbReference>
<name>A0A556AQ80_9BURK</name>
<accession>A0A556AQ80</accession>
<dbReference type="PANTHER" id="PTHR21221">
    <property type="entry name" value="UREIDOGLYCOLATE HYDROLASE"/>
    <property type="match status" value="1"/>
</dbReference>
<evidence type="ECO:0000256" key="3">
    <source>
        <dbReference type="ARBA" id="ARBA00023239"/>
    </source>
</evidence>
<dbReference type="PANTHER" id="PTHR21221:SF1">
    <property type="entry name" value="UREIDOGLYCOLATE LYASE"/>
    <property type="match status" value="1"/>
</dbReference>
<keyword evidence="2" id="KW-0659">Purine metabolism</keyword>
<evidence type="ECO:0000256" key="4">
    <source>
        <dbReference type="ARBA" id="ARBA00047684"/>
    </source>
</evidence>
<organism evidence="5 6">
    <name type="scientific">Verticiella sediminum</name>
    <dbReference type="NCBI Taxonomy" id="1247510"/>
    <lineage>
        <taxon>Bacteria</taxon>
        <taxon>Pseudomonadati</taxon>
        <taxon>Pseudomonadota</taxon>
        <taxon>Betaproteobacteria</taxon>
        <taxon>Burkholderiales</taxon>
        <taxon>Alcaligenaceae</taxon>
        <taxon>Verticiella</taxon>
    </lineage>
</organism>
<reference evidence="5 6" key="1">
    <citation type="submission" date="2019-07" db="EMBL/GenBank/DDBJ databases">
        <title>Qingshengfaniella alkalisoli gen. nov., sp. nov., isolated from saline soil.</title>
        <authorList>
            <person name="Xu L."/>
            <person name="Huang X.-X."/>
            <person name="Sun J.-Q."/>
        </authorList>
    </citation>
    <scope>NUCLEOTIDE SEQUENCE [LARGE SCALE GENOMIC DNA]</scope>
    <source>
        <strain evidence="5 6">DSM 27279</strain>
    </source>
</reference>
<dbReference type="PIRSF" id="PIRSF017306">
    <property type="entry name" value="Ureidogly_hydro"/>
    <property type="match status" value="1"/>
</dbReference>
<dbReference type="AlphaFoldDB" id="A0A556AQ80"/>
<evidence type="ECO:0000256" key="2">
    <source>
        <dbReference type="ARBA" id="ARBA00022631"/>
    </source>
</evidence>